<feature type="region of interest" description="Disordered" evidence="1">
    <location>
        <begin position="48"/>
        <end position="138"/>
    </location>
</feature>
<protein>
    <submittedName>
        <fullName evidence="2">Uncharacterized protein</fullName>
    </submittedName>
</protein>
<evidence type="ECO:0000313" key="2">
    <source>
        <dbReference type="EMBL" id="RKP40463.1"/>
    </source>
</evidence>
<feature type="compositionally biased region" description="Low complexity" evidence="1">
    <location>
        <begin position="117"/>
        <end position="137"/>
    </location>
</feature>
<dbReference type="AlphaFoldDB" id="A0A4Q0A2W4"/>
<dbReference type="Proteomes" id="UP000268162">
    <property type="component" value="Unassembled WGS sequence"/>
</dbReference>
<reference evidence="3" key="1">
    <citation type="journal article" date="2018" name="Nat. Microbiol.">
        <title>Leveraging single-cell genomics to expand the fungal tree of life.</title>
        <authorList>
            <person name="Ahrendt S.R."/>
            <person name="Quandt C.A."/>
            <person name="Ciobanu D."/>
            <person name="Clum A."/>
            <person name="Salamov A."/>
            <person name="Andreopoulos B."/>
            <person name="Cheng J.F."/>
            <person name="Woyke T."/>
            <person name="Pelin A."/>
            <person name="Henrissat B."/>
            <person name="Reynolds N.K."/>
            <person name="Benny G.L."/>
            <person name="Smith M.E."/>
            <person name="James T.Y."/>
            <person name="Grigoriev I.V."/>
        </authorList>
    </citation>
    <scope>NUCLEOTIDE SEQUENCE [LARGE SCALE GENOMIC DNA]</scope>
    <source>
        <strain evidence="3">RSA 468</strain>
    </source>
</reference>
<organism evidence="2 3">
    <name type="scientific">Dimargaris cristalligena</name>
    <dbReference type="NCBI Taxonomy" id="215637"/>
    <lineage>
        <taxon>Eukaryota</taxon>
        <taxon>Fungi</taxon>
        <taxon>Fungi incertae sedis</taxon>
        <taxon>Zoopagomycota</taxon>
        <taxon>Kickxellomycotina</taxon>
        <taxon>Dimargaritomycetes</taxon>
        <taxon>Dimargaritales</taxon>
        <taxon>Dimargaritaceae</taxon>
        <taxon>Dimargaris</taxon>
    </lineage>
</organism>
<keyword evidence="3" id="KW-1185">Reference proteome</keyword>
<evidence type="ECO:0000256" key="1">
    <source>
        <dbReference type="SAM" id="MobiDB-lite"/>
    </source>
</evidence>
<dbReference type="EMBL" id="ML002208">
    <property type="protein sequence ID" value="RKP40463.1"/>
    <property type="molecule type" value="Genomic_DNA"/>
</dbReference>
<sequence>MILASATWAAQMSPGVAGPILDPAVAEPAEPSLADTLAPVVVDDLADSTPEAPVFSDTNPLATPTAPLENQAPSGEYETRSQGSRQDGYAKHNQGGSYDGFDNYQYSPPRGRPVVQSSRYGGPSYGAPSYGGRPSYPQGQSTGPFMVLPLYRRTWSAAVGPNGPYATLARRSTTPARFRRGLFRRGGGGQIFSAKKAIKKASASDQALNFKNTQAKKLAKENKVFFQG</sequence>
<evidence type="ECO:0000313" key="3">
    <source>
        <dbReference type="Proteomes" id="UP000268162"/>
    </source>
</evidence>
<accession>A0A4Q0A2W4</accession>
<gene>
    <name evidence="2" type="ORF">BJ085DRAFT_37746</name>
</gene>
<name>A0A4Q0A2W4_9FUNG</name>
<proteinExistence type="predicted"/>